<dbReference type="GO" id="GO:0043565">
    <property type="term" value="F:sequence-specific DNA binding"/>
    <property type="evidence" value="ECO:0007669"/>
    <property type="project" value="InterPro"/>
</dbReference>
<dbReference type="GO" id="GO:0003700">
    <property type="term" value="F:DNA-binding transcription factor activity"/>
    <property type="evidence" value="ECO:0007669"/>
    <property type="project" value="InterPro"/>
</dbReference>
<reference evidence="5" key="2">
    <citation type="journal article" date="2021" name="PeerJ">
        <title>Extensive microbial diversity within the chicken gut microbiome revealed by metagenomics and culture.</title>
        <authorList>
            <person name="Gilroy R."/>
            <person name="Ravi A."/>
            <person name="Getino M."/>
            <person name="Pursley I."/>
            <person name="Horton D.L."/>
            <person name="Alikhan N.F."/>
            <person name="Baker D."/>
            <person name="Gharbi K."/>
            <person name="Hall N."/>
            <person name="Watson M."/>
            <person name="Adriaenssens E.M."/>
            <person name="Foster-Nyarko E."/>
            <person name="Jarju S."/>
            <person name="Secka A."/>
            <person name="Antonio M."/>
            <person name="Oren A."/>
            <person name="Chaudhuri R.R."/>
            <person name="La Ragione R."/>
            <person name="Hildebrand F."/>
            <person name="Pallen M.J."/>
        </authorList>
    </citation>
    <scope>NUCLEOTIDE SEQUENCE</scope>
    <source>
        <strain evidence="5">CHK183-6373</strain>
    </source>
</reference>
<dbReference type="Proteomes" id="UP000886884">
    <property type="component" value="Unassembled WGS sequence"/>
</dbReference>
<keyword evidence="1" id="KW-0805">Transcription regulation</keyword>
<name>A0A9D1P6U2_9FIRM</name>
<keyword evidence="2" id="KW-0238">DNA-binding</keyword>
<feature type="domain" description="HTH araC/xylS-type" evidence="4">
    <location>
        <begin position="198"/>
        <end position="296"/>
    </location>
</feature>
<evidence type="ECO:0000259" key="4">
    <source>
        <dbReference type="PROSITE" id="PS01124"/>
    </source>
</evidence>
<sequence length="299" mass="34440">MGYTRMTFLQFHRLIHSHSMSQSDYRYSLSSYGFGCYGTGTRLGGVLEIGFVEENPLVFHFPELGERLTVQVDDIFIIPPNHRLEVSTLHPGEHKHTSVEFLIDCTTECLRQKTLSAQDCESIRGQTVILPYVIPASKENAELIALIRQLARDQMLMVEKNHFEECLACMRILAFIAARMRQSTGDDAIPPSYHRYCQKAKEYISQHMEEHISVSEIADFVGVNKNYLTNIFSSCEKIGIAEYINRVKLNRMKELIVKYNYSIKKASEAVGFQDVNYVSRIFKKYFGITISEYRRMLSS</sequence>
<dbReference type="Pfam" id="PF12833">
    <property type="entry name" value="HTH_18"/>
    <property type="match status" value="1"/>
</dbReference>
<evidence type="ECO:0000313" key="6">
    <source>
        <dbReference type="Proteomes" id="UP000886884"/>
    </source>
</evidence>
<evidence type="ECO:0000313" key="5">
    <source>
        <dbReference type="EMBL" id="HIV27693.1"/>
    </source>
</evidence>
<dbReference type="SMART" id="SM00342">
    <property type="entry name" value="HTH_ARAC"/>
    <property type="match status" value="1"/>
</dbReference>
<accession>A0A9D1P6U2</accession>
<dbReference type="PANTHER" id="PTHR43280">
    <property type="entry name" value="ARAC-FAMILY TRANSCRIPTIONAL REGULATOR"/>
    <property type="match status" value="1"/>
</dbReference>
<protein>
    <submittedName>
        <fullName evidence="5">Helix-turn-helix transcriptional regulator</fullName>
    </submittedName>
</protein>
<comment type="caution">
    <text evidence="5">The sequence shown here is derived from an EMBL/GenBank/DDBJ whole genome shotgun (WGS) entry which is preliminary data.</text>
</comment>
<gene>
    <name evidence="5" type="ORF">IAA64_06960</name>
</gene>
<dbReference type="PROSITE" id="PS01124">
    <property type="entry name" value="HTH_ARAC_FAMILY_2"/>
    <property type="match status" value="1"/>
</dbReference>
<dbReference type="Gene3D" id="1.10.10.60">
    <property type="entry name" value="Homeodomain-like"/>
    <property type="match status" value="2"/>
</dbReference>
<evidence type="ECO:0000256" key="2">
    <source>
        <dbReference type="ARBA" id="ARBA00023125"/>
    </source>
</evidence>
<evidence type="ECO:0000256" key="3">
    <source>
        <dbReference type="ARBA" id="ARBA00023163"/>
    </source>
</evidence>
<dbReference type="AlphaFoldDB" id="A0A9D1P6U2"/>
<reference evidence="5" key="1">
    <citation type="submission" date="2020-10" db="EMBL/GenBank/DDBJ databases">
        <authorList>
            <person name="Gilroy R."/>
        </authorList>
    </citation>
    <scope>NUCLEOTIDE SEQUENCE</scope>
    <source>
        <strain evidence="5">CHK183-6373</strain>
    </source>
</reference>
<dbReference type="PANTHER" id="PTHR43280:SF2">
    <property type="entry name" value="HTH-TYPE TRANSCRIPTIONAL REGULATOR EXSA"/>
    <property type="match status" value="1"/>
</dbReference>
<organism evidence="5 6">
    <name type="scientific">Candidatus Ornithocaccomicrobium faecavium</name>
    <dbReference type="NCBI Taxonomy" id="2840890"/>
    <lineage>
        <taxon>Bacteria</taxon>
        <taxon>Bacillati</taxon>
        <taxon>Bacillota</taxon>
        <taxon>Clostridia</taxon>
        <taxon>Candidatus Ornithocaccomicrobium</taxon>
    </lineage>
</organism>
<evidence type="ECO:0000256" key="1">
    <source>
        <dbReference type="ARBA" id="ARBA00023015"/>
    </source>
</evidence>
<dbReference type="InterPro" id="IPR018060">
    <property type="entry name" value="HTH_AraC"/>
</dbReference>
<proteinExistence type="predicted"/>
<dbReference type="EMBL" id="DVOT01000128">
    <property type="protein sequence ID" value="HIV27693.1"/>
    <property type="molecule type" value="Genomic_DNA"/>
</dbReference>
<dbReference type="SUPFAM" id="SSF46689">
    <property type="entry name" value="Homeodomain-like"/>
    <property type="match status" value="2"/>
</dbReference>
<dbReference type="InterPro" id="IPR009057">
    <property type="entry name" value="Homeodomain-like_sf"/>
</dbReference>
<keyword evidence="3" id="KW-0804">Transcription</keyword>